<reference evidence="2 3" key="1">
    <citation type="submission" date="2024-10" db="EMBL/GenBank/DDBJ databases">
        <title>The Natural Products Discovery Center: Release of the First 8490 Sequenced Strains for Exploring Actinobacteria Biosynthetic Diversity.</title>
        <authorList>
            <person name="Kalkreuter E."/>
            <person name="Kautsar S.A."/>
            <person name="Yang D."/>
            <person name="Bader C.D."/>
            <person name="Teijaro C.N."/>
            <person name="Fluegel L."/>
            <person name="Davis C.M."/>
            <person name="Simpson J.R."/>
            <person name="Lauterbach L."/>
            <person name="Steele A.D."/>
            <person name="Gui C."/>
            <person name="Meng S."/>
            <person name="Li G."/>
            <person name="Viehrig K."/>
            <person name="Ye F."/>
            <person name="Su P."/>
            <person name="Kiefer A.F."/>
            <person name="Nichols A."/>
            <person name="Cepeda A.J."/>
            <person name="Yan W."/>
            <person name="Fan B."/>
            <person name="Jiang Y."/>
            <person name="Adhikari A."/>
            <person name="Zheng C.-J."/>
            <person name="Schuster L."/>
            <person name="Cowan T.M."/>
            <person name="Smanski M.J."/>
            <person name="Chevrette M.G."/>
            <person name="De Carvalho L.P.S."/>
            <person name="Shen B."/>
        </authorList>
    </citation>
    <scope>NUCLEOTIDE SEQUENCE [LARGE SCALE GENOMIC DNA]</scope>
    <source>
        <strain evidence="2 3">NPDC001390</strain>
    </source>
</reference>
<protein>
    <submittedName>
        <fullName evidence="2">DUF6233 domain-containing protein</fullName>
    </submittedName>
</protein>
<organism evidence="2 3">
    <name type="scientific">Streptomyces bluensis</name>
    <dbReference type="NCBI Taxonomy" id="33897"/>
    <lineage>
        <taxon>Bacteria</taxon>
        <taxon>Bacillati</taxon>
        <taxon>Actinomycetota</taxon>
        <taxon>Actinomycetes</taxon>
        <taxon>Kitasatosporales</taxon>
        <taxon>Streptomycetaceae</taxon>
        <taxon>Streptomyces</taxon>
    </lineage>
</organism>
<dbReference type="EMBL" id="JBIAWJ010000037">
    <property type="protein sequence ID" value="MFF4527432.1"/>
    <property type="molecule type" value="Genomic_DNA"/>
</dbReference>
<feature type="region of interest" description="Disordered" evidence="1">
    <location>
        <begin position="27"/>
        <end position="50"/>
    </location>
</feature>
<sequence length="112" mass="12372">MFDDLPPDLERLNTLRVWHAMWLHASTTRSPPCSSGQRNRNAASATGPRKPDWIVQLGIGAGHPPLQVHAGDCYAAGTRRRAIDRDEARRLLASGLPACTHCQPDVELRILD</sequence>
<gene>
    <name evidence="2" type="ORF">ACFY1D_39380</name>
</gene>
<proteinExistence type="predicted"/>
<feature type="compositionally biased region" description="Polar residues" evidence="1">
    <location>
        <begin position="27"/>
        <end position="44"/>
    </location>
</feature>
<dbReference type="RefSeq" id="WP_351087484.1">
    <property type="nucleotide sequence ID" value="NZ_JBEOZG010000052.1"/>
</dbReference>
<evidence type="ECO:0000313" key="3">
    <source>
        <dbReference type="Proteomes" id="UP001602058"/>
    </source>
</evidence>
<accession>A0ABW6UW87</accession>
<name>A0ABW6UW87_9ACTN</name>
<keyword evidence="3" id="KW-1185">Reference proteome</keyword>
<evidence type="ECO:0000256" key="1">
    <source>
        <dbReference type="SAM" id="MobiDB-lite"/>
    </source>
</evidence>
<dbReference type="Proteomes" id="UP001602058">
    <property type="component" value="Unassembled WGS sequence"/>
</dbReference>
<comment type="caution">
    <text evidence="2">The sequence shown here is derived from an EMBL/GenBank/DDBJ whole genome shotgun (WGS) entry which is preliminary data.</text>
</comment>
<evidence type="ECO:0000313" key="2">
    <source>
        <dbReference type="EMBL" id="MFF4527432.1"/>
    </source>
</evidence>
<dbReference type="Pfam" id="PF19746">
    <property type="entry name" value="DUF6233"/>
    <property type="match status" value="1"/>
</dbReference>
<dbReference type="InterPro" id="IPR046200">
    <property type="entry name" value="DUF6233"/>
</dbReference>